<reference evidence="2" key="1">
    <citation type="submission" date="2020-05" db="EMBL/GenBank/DDBJ databases">
        <authorList>
            <person name="Chiriac C."/>
            <person name="Salcher M."/>
            <person name="Ghai R."/>
            <person name="Kavagutti S V."/>
        </authorList>
    </citation>
    <scope>NUCLEOTIDE SEQUENCE</scope>
</reference>
<dbReference type="InterPro" id="IPR025669">
    <property type="entry name" value="AAA_dom"/>
</dbReference>
<dbReference type="GO" id="GO:0005524">
    <property type="term" value="F:ATP binding"/>
    <property type="evidence" value="ECO:0007669"/>
    <property type="project" value="TreeGrafter"/>
</dbReference>
<dbReference type="SUPFAM" id="SSF52540">
    <property type="entry name" value="P-loop containing nucleoside triphosphate hydrolases"/>
    <property type="match status" value="1"/>
</dbReference>
<organism evidence="2">
    <name type="scientific">freshwater metagenome</name>
    <dbReference type="NCBI Taxonomy" id="449393"/>
    <lineage>
        <taxon>unclassified sequences</taxon>
        <taxon>metagenomes</taxon>
        <taxon>ecological metagenomes</taxon>
    </lineage>
</organism>
<dbReference type="GO" id="GO:0005829">
    <property type="term" value="C:cytosol"/>
    <property type="evidence" value="ECO:0007669"/>
    <property type="project" value="TreeGrafter"/>
</dbReference>
<dbReference type="GO" id="GO:0009898">
    <property type="term" value="C:cytoplasmic side of plasma membrane"/>
    <property type="evidence" value="ECO:0007669"/>
    <property type="project" value="TreeGrafter"/>
</dbReference>
<dbReference type="GO" id="GO:0016887">
    <property type="term" value="F:ATP hydrolysis activity"/>
    <property type="evidence" value="ECO:0007669"/>
    <property type="project" value="TreeGrafter"/>
</dbReference>
<accession>A0A6J6KKE2</accession>
<dbReference type="InterPro" id="IPR050625">
    <property type="entry name" value="ParA/MinD_ATPase"/>
</dbReference>
<proteinExistence type="predicted"/>
<feature type="domain" description="AAA" evidence="1">
    <location>
        <begin position="144"/>
        <end position="306"/>
    </location>
</feature>
<dbReference type="EMBL" id="CAEZWM010000017">
    <property type="protein sequence ID" value="CAB4648614.1"/>
    <property type="molecule type" value="Genomic_DNA"/>
</dbReference>
<dbReference type="PANTHER" id="PTHR43384">
    <property type="entry name" value="SEPTUM SITE-DETERMINING PROTEIN MIND HOMOLOG, CHLOROPLASTIC-RELATED"/>
    <property type="match status" value="1"/>
</dbReference>
<dbReference type="Gene3D" id="3.40.50.300">
    <property type="entry name" value="P-loop containing nucleotide triphosphate hydrolases"/>
    <property type="match status" value="1"/>
</dbReference>
<protein>
    <submittedName>
        <fullName evidence="2">Unannotated protein</fullName>
    </submittedName>
</protein>
<dbReference type="GO" id="GO:0051782">
    <property type="term" value="P:negative regulation of cell division"/>
    <property type="evidence" value="ECO:0007669"/>
    <property type="project" value="TreeGrafter"/>
</dbReference>
<dbReference type="PANTHER" id="PTHR43384:SF13">
    <property type="entry name" value="SLR0110 PROTEIN"/>
    <property type="match status" value="1"/>
</dbReference>
<dbReference type="AlphaFoldDB" id="A0A6J6KKE2"/>
<dbReference type="Pfam" id="PF13614">
    <property type="entry name" value="AAA_31"/>
    <property type="match status" value="1"/>
</dbReference>
<evidence type="ECO:0000313" key="2">
    <source>
        <dbReference type="EMBL" id="CAB4648614.1"/>
    </source>
</evidence>
<gene>
    <name evidence="2" type="ORF">UFOPK2242_00260</name>
</gene>
<name>A0A6J6KKE2_9ZZZZ</name>
<sequence length="407" mass="43615">MSGIFLAGSDDSWEESVRKAFGGTISGELRAWNESSEDDTSKTLGDIRSIEPLVVTVGPALASESALKLCSEIDERFPEICVVLVSEPGDGVFERALRSGVRDVVSPLADASEIRETLDRAKETALKRRSNLSSGPQNTEIESRVIAVVSPKGGAGKTAISTNLSIGLAQQLPGQVVVMDLDVQFGDVGHALRLLPERTLSDVVAQGSRLDATVVKACLTPHPSGLFVLSAPDTPAEADDVSPEQITKIIEILAKEFKYVILDTAAGLDEFTLTAMESATDLLLVCATDVASTRSMRKEIEAFDQIGLTTQRRHFALNRADARVGLEIRDIEGTIGMEVNVAIPSSRNVPLSMNQGTPILESSPRTPVARAYGELVNHFLAPPKGSPSLAASTEAAVSRFRRKREVR</sequence>
<dbReference type="InterPro" id="IPR027417">
    <property type="entry name" value="P-loop_NTPase"/>
</dbReference>
<evidence type="ECO:0000259" key="1">
    <source>
        <dbReference type="Pfam" id="PF13614"/>
    </source>
</evidence>